<organism evidence="2 3">
    <name type="scientific">Candidatus Nitrosotenuis uzonensis</name>
    <dbReference type="NCBI Taxonomy" id="1407055"/>
    <lineage>
        <taxon>Archaea</taxon>
        <taxon>Nitrososphaerota</taxon>
        <taxon>Candidatus Nitrosotenuis</taxon>
    </lineage>
</organism>
<keyword evidence="1" id="KW-0472">Membrane</keyword>
<sequence length="210" mass="23754">MLKIMIFIKYEKNAIDVLGREIPVLVSPNYFLSSRTFYCGINVDNLTCIFSDGLRHIFVNSEKRFVIIVLVCGFVALAAIMGYASMGYVRHMNIFWPEEIRQTLEFREVNGQTIVVGTVGNAGVNPDLIMRTGDFTYILTVKNNGTMSHQLYVEGIEKSTRLLEPGQSDKITLNSRYEASYNYYDISNGKHLLGTITAKYVVPLDKIEAK</sequence>
<keyword evidence="1" id="KW-0812">Transmembrane</keyword>
<dbReference type="EMBL" id="CAJNAQ010000002">
    <property type="protein sequence ID" value="CAE6487659.1"/>
    <property type="molecule type" value="Genomic_DNA"/>
</dbReference>
<protein>
    <submittedName>
        <fullName evidence="2">Uncharacterized protein</fullName>
    </submittedName>
</protein>
<reference evidence="2" key="1">
    <citation type="submission" date="2021-02" db="EMBL/GenBank/DDBJ databases">
        <authorList>
            <person name="Han P."/>
        </authorList>
    </citation>
    <scope>NUCLEOTIDE SEQUENCE</scope>
    <source>
        <strain evidence="2">Candidatus Nitrosotenuis uzonensis 5A</strain>
    </source>
</reference>
<keyword evidence="1" id="KW-1133">Transmembrane helix</keyword>
<name>A0A812EZR2_9ARCH</name>
<comment type="caution">
    <text evidence="2">The sequence shown here is derived from an EMBL/GenBank/DDBJ whole genome shotgun (WGS) entry which is preliminary data.</text>
</comment>
<dbReference type="AlphaFoldDB" id="A0A812EZR2"/>
<accession>A0A812EZR2</accession>
<dbReference type="Proteomes" id="UP000655759">
    <property type="component" value="Unassembled WGS sequence"/>
</dbReference>
<proteinExistence type="predicted"/>
<evidence type="ECO:0000313" key="3">
    <source>
        <dbReference type="Proteomes" id="UP000655759"/>
    </source>
</evidence>
<feature type="transmembrane region" description="Helical" evidence="1">
    <location>
        <begin position="65"/>
        <end position="84"/>
    </location>
</feature>
<evidence type="ECO:0000256" key="1">
    <source>
        <dbReference type="SAM" id="Phobius"/>
    </source>
</evidence>
<gene>
    <name evidence="2" type="ORF">NUZ5A_20350</name>
</gene>
<evidence type="ECO:0000313" key="2">
    <source>
        <dbReference type="EMBL" id="CAE6487659.1"/>
    </source>
</evidence>